<evidence type="ECO:0008006" key="3">
    <source>
        <dbReference type="Google" id="ProtNLM"/>
    </source>
</evidence>
<dbReference type="InterPro" id="IPR029044">
    <property type="entry name" value="Nucleotide-diphossugar_trans"/>
</dbReference>
<dbReference type="PANTHER" id="PTHR36529">
    <property type="entry name" value="SLL1095 PROTEIN"/>
    <property type="match status" value="1"/>
</dbReference>
<name>A0A2Z4ALM8_9BACT</name>
<proteinExistence type="predicted"/>
<accession>A0A2Z4ALM8</accession>
<evidence type="ECO:0000313" key="2">
    <source>
        <dbReference type="Proteomes" id="UP000247465"/>
    </source>
</evidence>
<dbReference type="Pfam" id="PF09837">
    <property type="entry name" value="DUF2064"/>
    <property type="match status" value="1"/>
</dbReference>
<dbReference type="SUPFAM" id="SSF53448">
    <property type="entry name" value="Nucleotide-diphospho-sugar transferases"/>
    <property type="match status" value="1"/>
</dbReference>
<dbReference type="PANTHER" id="PTHR36529:SF1">
    <property type="entry name" value="GLYCOSYLTRANSFERASE"/>
    <property type="match status" value="1"/>
</dbReference>
<protein>
    <recommendedName>
        <fullName evidence="3">2-phospho-L-lactate guanylyltransferase</fullName>
    </recommendedName>
</protein>
<dbReference type="Proteomes" id="UP000247465">
    <property type="component" value="Chromosome"/>
</dbReference>
<reference evidence="1 2" key="1">
    <citation type="submission" date="2018-06" db="EMBL/GenBank/DDBJ databases">
        <title>Draft Genome Sequence of a Novel Marine Bacterium Related to the Verrucomicrobia.</title>
        <authorList>
            <person name="Vosseberg J."/>
            <person name="Martijn J."/>
            <person name="Ettema T.J.G."/>
        </authorList>
    </citation>
    <scope>NUCLEOTIDE SEQUENCE [LARGE SCALE GENOMIC DNA]</scope>
    <source>
        <strain evidence="1">TARA_B100001123</strain>
    </source>
</reference>
<dbReference type="InterPro" id="IPR018641">
    <property type="entry name" value="Trfase_1_rSAM/seldom-assoc"/>
</dbReference>
<dbReference type="EMBL" id="CP029803">
    <property type="protein sequence ID" value="AWT59890.1"/>
    <property type="molecule type" value="Genomic_DNA"/>
</dbReference>
<dbReference type="Gene3D" id="3.90.550.10">
    <property type="entry name" value="Spore Coat Polysaccharide Biosynthesis Protein SpsA, Chain A"/>
    <property type="match status" value="1"/>
</dbReference>
<dbReference type="AlphaFoldDB" id="A0A2Z4ALM8"/>
<gene>
    <name evidence="1" type="ORF">DF168_01087</name>
</gene>
<dbReference type="NCBIfam" id="TIGR04282">
    <property type="entry name" value="glyco_like_cofC"/>
    <property type="match status" value="1"/>
</dbReference>
<organism evidence="1 2">
    <name type="scientific">Candidatus Moanibacter tarae</name>
    <dbReference type="NCBI Taxonomy" id="2200854"/>
    <lineage>
        <taxon>Bacteria</taxon>
        <taxon>Pseudomonadati</taxon>
        <taxon>Verrucomicrobiota</taxon>
        <taxon>Opitutia</taxon>
        <taxon>Puniceicoccales</taxon>
        <taxon>Puniceicoccales incertae sedis</taxon>
        <taxon>Candidatus Moanibacter</taxon>
    </lineage>
</organism>
<dbReference type="KEGG" id="mtar:DF168_01087"/>
<sequence>MRVKSTILLILKAPELGRVKTRLAEKIGEVQALSAYQKMTEKLFDCLAPYAPFEIHFSPGSARNLMELWLGPNHPYFPQVKGDLGHRMRTAVRGALDRGAESVILLGGDCPYVSLPLLLRASNSLEIHDVVVGPSLDGGYYLLGMNQLQSKLFVNIPWSTSNVLPITLKRIKSMGLTSEVLEPLEDVDDLSSWIRAEPLLRAR</sequence>
<evidence type="ECO:0000313" key="1">
    <source>
        <dbReference type="EMBL" id="AWT59890.1"/>
    </source>
</evidence>